<dbReference type="InterPro" id="IPR008271">
    <property type="entry name" value="Ser/Thr_kinase_AS"/>
</dbReference>
<gene>
    <name evidence="7" type="ORF">B0I32_11681</name>
</gene>
<organism evidence="7 8">
    <name type="scientific">Nonomuraea fuscirosea</name>
    <dbReference type="NCBI Taxonomy" id="1291556"/>
    <lineage>
        <taxon>Bacteria</taxon>
        <taxon>Bacillati</taxon>
        <taxon>Actinomycetota</taxon>
        <taxon>Actinomycetes</taxon>
        <taxon>Streptosporangiales</taxon>
        <taxon>Streptosporangiaceae</taxon>
        <taxon>Nonomuraea</taxon>
    </lineage>
</organism>
<dbReference type="InterPro" id="IPR049052">
    <property type="entry name" value="nSTAND1"/>
</dbReference>
<dbReference type="SMART" id="SM00220">
    <property type="entry name" value="S_TKc"/>
    <property type="match status" value="1"/>
</dbReference>
<keyword evidence="5" id="KW-0067">ATP-binding</keyword>
<dbReference type="PROSITE" id="PS00108">
    <property type="entry name" value="PROTEIN_KINASE_ST"/>
    <property type="match status" value="1"/>
</dbReference>
<reference evidence="7 8" key="1">
    <citation type="submission" date="2018-03" db="EMBL/GenBank/DDBJ databases">
        <title>Genomic Encyclopedia of Type Strains, Phase III (KMG-III): the genomes of soil and plant-associated and newly described type strains.</title>
        <authorList>
            <person name="Whitman W."/>
        </authorList>
    </citation>
    <scope>NUCLEOTIDE SEQUENCE [LARGE SCALE GENOMIC DNA]</scope>
    <source>
        <strain evidence="7 8">CGMCC 4.7104</strain>
    </source>
</reference>
<dbReference type="InterPro" id="IPR011009">
    <property type="entry name" value="Kinase-like_dom_sf"/>
</dbReference>
<dbReference type="Pfam" id="PF20703">
    <property type="entry name" value="nSTAND1"/>
    <property type="match status" value="1"/>
</dbReference>
<evidence type="ECO:0000313" key="7">
    <source>
        <dbReference type="EMBL" id="PRX60690.1"/>
    </source>
</evidence>
<dbReference type="InterPro" id="IPR000719">
    <property type="entry name" value="Prot_kinase_dom"/>
</dbReference>
<dbReference type="InterPro" id="IPR001680">
    <property type="entry name" value="WD40_rpt"/>
</dbReference>
<keyword evidence="8" id="KW-1185">Reference proteome</keyword>
<evidence type="ECO:0000256" key="4">
    <source>
        <dbReference type="ARBA" id="ARBA00022777"/>
    </source>
</evidence>
<dbReference type="InterPro" id="IPR011047">
    <property type="entry name" value="Quinoprotein_ADH-like_sf"/>
</dbReference>
<protein>
    <recommendedName>
        <fullName evidence="1">non-specific serine/threonine protein kinase</fullName>
        <ecNumber evidence="1">2.7.11.1</ecNumber>
    </recommendedName>
</protein>
<dbReference type="EMBL" id="PVNG01000016">
    <property type="protein sequence ID" value="PRX60690.1"/>
    <property type="molecule type" value="Genomic_DNA"/>
</dbReference>
<evidence type="ECO:0000256" key="5">
    <source>
        <dbReference type="ARBA" id="ARBA00022840"/>
    </source>
</evidence>
<evidence type="ECO:0000256" key="2">
    <source>
        <dbReference type="ARBA" id="ARBA00022679"/>
    </source>
</evidence>
<comment type="caution">
    <text evidence="7">The sequence shown here is derived from an EMBL/GenBank/DDBJ whole genome shotgun (WGS) entry which is preliminary data.</text>
</comment>
<evidence type="ECO:0000259" key="6">
    <source>
        <dbReference type="PROSITE" id="PS50011"/>
    </source>
</evidence>
<keyword evidence="4 7" id="KW-0418">Kinase</keyword>
<sequence>MGYPASPAGEIRQFGGFWLGRRLGAGGQGVVYEAYDAAGERVAVKLLRLDRAHSAGARARFAKEVAAAERVAGFCTARVIAADVAAAEPYIVSEYVDGPSLRRAIAERGPLDQAQLHRLGTGIVTALTAIHMAEVVHRDLKPENVVLGTDGPRVIDFGIARFDGATLTDEGLWPAGTPAYMSPERLRGEPAGYAADIWAWGAVLLFAATGRPPFVAETAQAVYHLVLTRPPDFSVLDGTIRYLVEAAMRPDPAERPTAKSLLLSLVGGKGETRLLLSQGSRAAGRMPRPRVTRTPADRPLGEVAETVYTRLDPADREVVPAVVLRMVLPGDDADGTLRRAYTVELLDGTLDSARVRRVIDGFAGEDLLSGDGEMVTLASAALLRAWPRLREWIDADRPGLRLHSLLSQAARTWEASGRDPADLYRGTALRAAQEWAGSGPRVRVNRLERRFLTESAAHERRAERRRRRVRAALAALAALSAATTLILIQRGAADTGRRELAASRKAAETAELLRARDPVKALLLSVAAWRLAPAEPAAAGALYGSLAQRESRVLVPPAGPGEARFDLSTDGTTLALVRGGTVSRWDVRGGHRLRGPAVDVGEGITAIALSPDATTLAVAGRRSVRLWDLRTGRAIGTGFGSGGAERLSFNAGGNVLVVMDAPDGGRAWDLAGLPGTPPRPVWTSTDPGLRAIAVSPDGSAATMAYEDRPYEMVDRGGAPLPPPGGARPVTGDVAAYSPDGTTLAVGTRDTVRLWDLTTTTWAGPAFEGATAHAVTLSPDGEHVATLDDSGVTLWRRDGTRLLTRAAREAVGEPRFDASARTLSYRHGDGTVTRLDVAALTSARPIVPRAGSGAIDARARVAFVRDRTVTLAGPDAPPRRLDVRGGGRVAAFSQDGTMLATTGADPARVTVWDVATGTRKRTFTLRRPLEAIGLAFSPDGGTLAVSPHSGGQAERVRLWDLRRDGAPVETLGLRGGPRMEFSRDGRLLAVNGTGHNGVAELTSPRRYRNQLFGTGGDGGRPLALDPAGRFIAAGGPGAGVDLWDAAGFTRLRTLRVDDEQEQLSLAAFAPKGGILAAAGTSGRVWLWRPAGERPLGVPVPLHAGPVLALAFTDDGRTLRSLGADGVVHSLPVDPAPAAADVCRRIGGATLTEEEWTRILPGVDYREIC</sequence>
<accession>A0A2T0MQZ4</accession>
<evidence type="ECO:0000256" key="1">
    <source>
        <dbReference type="ARBA" id="ARBA00012513"/>
    </source>
</evidence>
<dbReference type="RefSeq" id="WP_181308048.1">
    <property type="nucleotide sequence ID" value="NZ_PVNG01000016.1"/>
</dbReference>
<dbReference type="GO" id="GO:0004674">
    <property type="term" value="F:protein serine/threonine kinase activity"/>
    <property type="evidence" value="ECO:0007669"/>
    <property type="project" value="UniProtKB-KW"/>
</dbReference>
<dbReference type="PROSITE" id="PS50011">
    <property type="entry name" value="PROTEIN_KINASE_DOM"/>
    <property type="match status" value="1"/>
</dbReference>
<evidence type="ECO:0000313" key="8">
    <source>
        <dbReference type="Proteomes" id="UP000238312"/>
    </source>
</evidence>
<dbReference type="AlphaFoldDB" id="A0A2T0MQZ4"/>
<dbReference type="CDD" id="cd14014">
    <property type="entry name" value="STKc_PknB_like"/>
    <property type="match status" value="1"/>
</dbReference>
<keyword evidence="3" id="KW-0547">Nucleotide-binding</keyword>
<dbReference type="EC" id="2.7.11.1" evidence="1"/>
<proteinExistence type="predicted"/>
<dbReference type="PANTHER" id="PTHR43671">
    <property type="entry name" value="SERINE/THREONINE-PROTEIN KINASE NEK"/>
    <property type="match status" value="1"/>
</dbReference>
<dbReference type="Pfam" id="PF00069">
    <property type="entry name" value="Pkinase"/>
    <property type="match status" value="1"/>
</dbReference>
<dbReference type="Gene3D" id="2.130.10.10">
    <property type="entry name" value="YVTN repeat-like/Quinoprotein amine dehydrogenase"/>
    <property type="match status" value="4"/>
</dbReference>
<dbReference type="SUPFAM" id="SSF50998">
    <property type="entry name" value="Quinoprotein alcohol dehydrogenase-like"/>
    <property type="match status" value="1"/>
</dbReference>
<evidence type="ECO:0000256" key="3">
    <source>
        <dbReference type="ARBA" id="ARBA00022741"/>
    </source>
</evidence>
<dbReference type="Gene3D" id="1.10.510.10">
    <property type="entry name" value="Transferase(Phosphotransferase) domain 1"/>
    <property type="match status" value="1"/>
</dbReference>
<dbReference type="Gene3D" id="3.30.200.20">
    <property type="entry name" value="Phosphorylase Kinase, domain 1"/>
    <property type="match status" value="1"/>
</dbReference>
<dbReference type="InterPro" id="IPR015943">
    <property type="entry name" value="WD40/YVTN_repeat-like_dom_sf"/>
</dbReference>
<dbReference type="SMART" id="SM00320">
    <property type="entry name" value="WD40"/>
    <property type="match status" value="7"/>
</dbReference>
<keyword evidence="2" id="KW-0808">Transferase</keyword>
<dbReference type="InterPro" id="IPR050660">
    <property type="entry name" value="NEK_Ser/Thr_kinase"/>
</dbReference>
<dbReference type="PANTHER" id="PTHR43671:SF13">
    <property type="entry name" value="SERINE_THREONINE-PROTEIN KINASE NEK2"/>
    <property type="match status" value="1"/>
</dbReference>
<name>A0A2T0MQZ4_9ACTN</name>
<keyword evidence="7" id="KW-0723">Serine/threonine-protein kinase</keyword>
<dbReference type="GO" id="GO:0005524">
    <property type="term" value="F:ATP binding"/>
    <property type="evidence" value="ECO:0007669"/>
    <property type="project" value="UniProtKB-KW"/>
</dbReference>
<dbReference type="SUPFAM" id="SSF56112">
    <property type="entry name" value="Protein kinase-like (PK-like)"/>
    <property type="match status" value="1"/>
</dbReference>
<dbReference type="Proteomes" id="UP000238312">
    <property type="component" value="Unassembled WGS sequence"/>
</dbReference>
<feature type="domain" description="Protein kinase" evidence="6">
    <location>
        <begin position="17"/>
        <end position="274"/>
    </location>
</feature>
<dbReference type="Pfam" id="PF00400">
    <property type="entry name" value="WD40"/>
    <property type="match status" value="1"/>
</dbReference>